<proteinExistence type="predicted"/>
<protein>
    <submittedName>
        <fullName evidence="1">Uncharacterized protein</fullName>
    </submittedName>
</protein>
<accession>A0A381V014</accession>
<gene>
    <name evidence="1" type="ORF">METZ01_LOCUS86580</name>
</gene>
<sequence>MFDISRYFRKGGNNSIEFKNGANLSYAGPSHTLVNSGTELDRWYVGEFMGAEYTITCDVDTNRKEVIKALTTASPNKANIVVYGRSNLGDDLLELEVVVTDSFFSLVAYPREQDDSTVIQGAKMIFSANYYKTLNEATAS</sequence>
<dbReference type="EMBL" id="UINC01007511">
    <property type="protein sequence ID" value="SVA33726.1"/>
    <property type="molecule type" value="Genomic_DNA"/>
</dbReference>
<reference evidence="1" key="1">
    <citation type="submission" date="2018-05" db="EMBL/GenBank/DDBJ databases">
        <authorList>
            <person name="Lanie J.A."/>
            <person name="Ng W.-L."/>
            <person name="Kazmierczak K.M."/>
            <person name="Andrzejewski T.M."/>
            <person name="Davidsen T.M."/>
            <person name="Wayne K.J."/>
            <person name="Tettelin H."/>
            <person name="Glass J.I."/>
            <person name="Rusch D."/>
            <person name="Podicherti R."/>
            <person name="Tsui H.-C.T."/>
            <person name="Winkler M.E."/>
        </authorList>
    </citation>
    <scope>NUCLEOTIDE SEQUENCE</scope>
</reference>
<organism evidence="1">
    <name type="scientific">marine metagenome</name>
    <dbReference type="NCBI Taxonomy" id="408172"/>
    <lineage>
        <taxon>unclassified sequences</taxon>
        <taxon>metagenomes</taxon>
        <taxon>ecological metagenomes</taxon>
    </lineage>
</organism>
<evidence type="ECO:0000313" key="1">
    <source>
        <dbReference type="EMBL" id="SVA33726.1"/>
    </source>
</evidence>
<dbReference type="AlphaFoldDB" id="A0A381V014"/>
<name>A0A381V014_9ZZZZ</name>